<evidence type="ECO:0000313" key="2">
    <source>
        <dbReference type="Proteomes" id="UP001239111"/>
    </source>
</evidence>
<evidence type="ECO:0000313" key="1">
    <source>
        <dbReference type="EMBL" id="KAJ8673219.1"/>
    </source>
</evidence>
<gene>
    <name evidence="1" type="ORF">QAD02_004481</name>
</gene>
<name>A0ACC2NSD8_9HYME</name>
<proteinExistence type="predicted"/>
<keyword evidence="2" id="KW-1185">Reference proteome</keyword>
<reference evidence="1" key="1">
    <citation type="submission" date="2023-04" db="EMBL/GenBank/DDBJ databases">
        <title>A chromosome-level genome assembly of the parasitoid wasp Eretmocerus hayati.</title>
        <authorList>
            <person name="Zhong Y."/>
            <person name="Liu S."/>
            <person name="Liu Y."/>
        </authorList>
    </citation>
    <scope>NUCLEOTIDE SEQUENCE</scope>
    <source>
        <strain evidence="1">ZJU_SS_LIU_2023</strain>
    </source>
</reference>
<comment type="caution">
    <text evidence="1">The sequence shown here is derived from an EMBL/GenBank/DDBJ whole genome shotgun (WGS) entry which is preliminary data.</text>
</comment>
<sequence>MITGASRVRSSQEFEDFHEGSTVQLKCRFPPPREKATYFWLTHTNNAHDNAAVGNTALAPHYKVLMNTEEGKYDLEIRNVSYGRDNGKYECRVKVSGTGENLYHKNITLTVLRPPSQPTISPVSAIAKEDERLELLCNTTGGSPEPEVKWYRGNSNAVVHVGKSYVLIPSKNDDRSNLRCDVWSRAMGENEKFSASVTLDVHYYPRVSVGNSNPLKVMVNSQATLRCQVDSKPQVQAIRWLKDNSFVATSFSHIIQRVTLQDAGKYTCQADNGLSKKGESSLYLDVLYPPSVYIEGDRVRIVEMEDTLALHCNVSSNPAPTKIEWLREGRPEFRVEGSILRLQRVTADHAGNYTCRAINLIHPSNGEAKNYPATARVEVRVRHKPGPAHITPDSPVAVEGQKVILSCTANPPGYPEPTFQWSRESDGFMPSNERMGSKFEIPSVNLASEGIYRCHAFNEIGNGEAASVNLTVHQSPKILTKLQPHVTRKVGESSFQVSCVAQGKPRPAVRWLKDDHELTDDHSLYKVITYPSEGHGRVVTVNSTLSFLGNARPETDKIIANDRGKYTCVFENEVKRAESEMMLKVEHAPIVVNMYDKVANNLYETANVTCKVQAYPKPEFHWSFGSNIAPLQGSVSDGHYEISTTSDNDDVYTSVLRISGIRDTDYGDYFCKAANANGMITSMIKLQPKGAPEKPKSVSAVDVGPNYVALGWELGFDGGLPLTKYFVSYKKVAPSEDLISPDCDNSPTLGINKWQEVDCRRFNPCNVTELDAHMTYAFKVKVYNTNNHSDYSEEVTATTTVARLPLPDRVIYDPDSGNLEIKVSESCIALVAFIEKSDSGSDNTWRPVEKWDLDVMSNGQSSRSAILDTPAGPSNGARIKVRLCLKSDNQKCGEFMEAEIGPSSVAQASAIASPTLIALVVSGTVFLLFAALLLLFCRCRTKHAAKAKDYEMDSNAVRPSLVTGNGQQTQAPPPYYAENKALEHSLDHALAMEDSKTPAYGQTGYGYHQPNHNINGVNMGYMENSYSNSNNGGSVNSQDSLWQMKSAAAAANGIGVNAPNHVGTPYDMGGYVPTESDYPAHPHYLTQSDYRDAHNLSRQQFCEPFPNAIIKSQKHMDSPYDVSGLPYQENYDEDAKPPQGISLSYDESLESGYSTPNSRGRRIIREIIV</sequence>
<dbReference type="Proteomes" id="UP001239111">
    <property type="component" value="Chromosome 3"/>
</dbReference>
<organism evidence="1 2">
    <name type="scientific">Eretmocerus hayati</name>
    <dbReference type="NCBI Taxonomy" id="131215"/>
    <lineage>
        <taxon>Eukaryota</taxon>
        <taxon>Metazoa</taxon>
        <taxon>Ecdysozoa</taxon>
        <taxon>Arthropoda</taxon>
        <taxon>Hexapoda</taxon>
        <taxon>Insecta</taxon>
        <taxon>Pterygota</taxon>
        <taxon>Neoptera</taxon>
        <taxon>Endopterygota</taxon>
        <taxon>Hymenoptera</taxon>
        <taxon>Apocrita</taxon>
        <taxon>Proctotrupomorpha</taxon>
        <taxon>Chalcidoidea</taxon>
        <taxon>Aphelinidae</taxon>
        <taxon>Aphelininae</taxon>
        <taxon>Eretmocerus</taxon>
    </lineage>
</organism>
<protein>
    <submittedName>
        <fullName evidence="1">Uncharacterized protein</fullName>
    </submittedName>
</protein>
<accession>A0ACC2NSD8</accession>
<dbReference type="EMBL" id="CM056743">
    <property type="protein sequence ID" value="KAJ8673219.1"/>
    <property type="molecule type" value="Genomic_DNA"/>
</dbReference>